<evidence type="ECO:0000256" key="3">
    <source>
        <dbReference type="ARBA" id="ARBA00022801"/>
    </source>
</evidence>
<dbReference type="InterPro" id="IPR022682">
    <property type="entry name" value="Calpain_domain_III"/>
</dbReference>
<evidence type="ECO:0000313" key="7">
    <source>
        <dbReference type="EMBL" id="CAD9546682.1"/>
    </source>
</evidence>
<dbReference type="SUPFAM" id="SSF49758">
    <property type="entry name" value="Calpain large subunit, middle domain (domain III)"/>
    <property type="match status" value="1"/>
</dbReference>
<evidence type="ECO:0000256" key="2">
    <source>
        <dbReference type="ARBA" id="ARBA00022670"/>
    </source>
</evidence>
<keyword evidence="3" id="KW-0378">Hydrolase</keyword>
<organism evidence="7">
    <name type="scientific">Haptolina brevifila</name>
    <dbReference type="NCBI Taxonomy" id="156173"/>
    <lineage>
        <taxon>Eukaryota</taxon>
        <taxon>Haptista</taxon>
        <taxon>Haptophyta</taxon>
        <taxon>Prymnesiophyceae</taxon>
        <taxon>Prymnesiales</taxon>
        <taxon>Prymnesiaceae</taxon>
        <taxon>Haptolina</taxon>
    </lineage>
</organism>
<dbReference type="Gene3D" id="3.90.70.10">
    <property type="entry name" value="Cysteine proteinases"/>
    <property type="match status" value="1"/>
</dbReference>
<dbReference type="GO" id="GO:0006508">
    <property type="term" value="P:proteolysis"/>
    <property type="evidence" value="ECO:0007669"/>
    <property type="project" value="UniProtKB-KW"/>
</dbReference>
<evidence type="ECO:0000256" key="1">
    <source>
        <dbReference type="ARBA" id="ARBA00007623"/>
    </source>
</evidence>
<accession>A0A7S2NM39</accession>
<comment type="similarity">
    <text evidence="1">Belongs to the peptidase C2 family.</text>
</comment>
<feature type="domain" description="Calpain catalytic" evidence="6">
    <location>
        <begin position="1"/>
        <end position="305"/>
    </location>
</feature>
<dbReference type="AlphaFoldDB" id="A0A7S2NM39"/>
<dbReference type="PANTHER" id="PTHR10183:SF379">
    <property type="entry name" value="CALPAIN-5"/>
    <property type="match status" value="1"/>
</dbReference>
<dbReference type="PROSITE" id="PS50203">
    <property type="entry name" value="CALPAIN_CAT"/>
    <property type="match status" value="1"/>
</dbReference>
<proteinExistence type="inferred from homology"/>
<dbReference type="InterPro" id="IPR001300">
    <property type="entry name" value="Peptidase_C2_calpain_cat"/>
</dbReference>
<dbReference type="EMBL" id="HBGU01079672">
    <property type="protein sequence ID" value="CAD9546682.1"/>
    <property type="molecule type" value="Transcribed_RNA"/>
</dbReference>
<dbReference type="InterPro" id="IPR038765">
    <property type="entry name" value="Papain-like_cys_pep_sf"/>
</dbReference>
<evidence type="ECO:0000256" key="5">
    <source>
        <dbReference type="PROSITE-ProRule" id="PRU00239"/>
    </source>
</evidence>
<dbReference type="Pfam" id="PF00648">
    <property type="entry name" value="Peptidase_C2"/>
    <property type="match status" value="1"/>
</dbReference>
<sequence length="510" mass="58752">MPVVTQWLRPEEFCNIPRPGEAPLTAYRQPTFYKSMWEIEGIIQGAGMDNRWFISALNIVASNRGQLDRVFFGELDPTWVAYGFFVCKFYQDDPLSDDDWQVVLIDDRIPVGSDARPAFCRNPDPNIYWAIIIEKAYAKFAGSYEAMQGGTVVQGLEDLTGGIGYKFDLEKREKEWIPPKGSDPDRLWSEIMEKFATEHVIGCANNTKGQERPQTTKMGLLLNRAYAIVTGGEFEDNRLMRLRVPLNEDGTALEWNGKWSDDSKQWNNRLRQMLAYGSDSEDGCFWMAYKDLCRHFNKVYMCRMLDDLWTRVAVRSRWMDETAGGCTNFISWRNNNQWLLTITRPNTKMVIKLSQPDARKSAGNGRHYSNAIGFYILKGNAPNASRDEKRRKLICIDGDEEDGGDFVFCKGPRFSKQVLAEYTFEKASTTPYILMPFIFEPGRESLFKFTLLSDDRDDDGEPDFYFQNVKPEEDWIRLTIKDAWHKGGKGNQFVKYNLPFQGDKAHASID</sequence>
<comment type="caution">
    <text evidence="5">Lacks conserved residue(s) required for the propagation of feature annotation.</text>
</comment>
<dbReference type="PRINTS" id="PR00704">
    <property type="entry name" value="CALPAIN"/>
</dbReference>
<dbReference type="SMART" id="SM00230">
    <property type="entry name" value="CysPc"/>
    <property type="match status" value="1"/>
</dbReference>
<gene>
    <name evidence="7" type="ORF">CBRE1094_LOCUS43466</name>
</gene>
<evidence type="ECO:0000256" key="4">
    <source>
        <dbReference type="ARBA" id="ARBA00022807"/>
    </source>
</evidence>
<keyword evidence="4" id="KW-0788">Thiol protease</keyword>
<dbReference type="InterPro" id="IPR036213">
    <property type="entry name" value="Calpain_III_sf"/>
</dbReference>
<keyword evidence="2" id="KW-0645">Protease</keyword>
<evidence type="ECO:0000259" key="6">
    <source>
        <dbReference type="PROSITE" id="PS50203"/>
    </source>
</evidence>
<dbReference type="GO" id="GO:0004198">
    <property type="term" value="F:calcium-dependent cysteine-type endopeptidase activity"/>
    <property type="evidence" value="ECO:0007669"/>
    <property type="project" value="InterPro"/>
</dbReference>
<protein>
    <recommendedName>
        <fullName evidence="6">Calpain catalytic domain-containing protein</fullName>
    </recommendedName>
</protein>
<dbReference type="InterPro" id="IPR022684">
    <property type="entry name" value="Calpain_cysteine_protease"/>
</dbReference>
<reference evidence="7" key="1">
    <citation type="submission" date="2021-01" db="EMBL/GenBank/DDBJ databases">
        <authorList>
            <person name="Corre E."/>
            <person name="Pelletier E."/>
            <person name="Niang G."/>
            <person name="Scheremetjew M."/>
            <person name="Finn R."/>
            <person name="Kale V."/>
            <person name="Holt S."/>
            <person name="Cochrane G."/>
            <person name="Meng A."/>
            <person name="Brown T."/>
            <person name="Cohen L."/>
        </authorList>
    </citation>
    <scope>NUCLEOTIDE SEQUENCE</scope>
    <source>
        <strain evidence="7">UTEX LB 985</strain>
    </source>
</reference>
<dbReference type="Pfam" id="PF01067">
    <property type="entry name" value="Calpain_III"/>
    <property type="match status" value="1"/>
</dbReference>
<dbReference type="PANTHER" id="PTHR10183">
    <property type="entry name" value="CALPAIN"/>
    <property type="match status" value="1"/>
</dbReference>
<name>A0A7S2NM39_9EUKA</name>
<dbReference type="Gene3D" id="2.60.120.380">
    <property type="match status" value="1"/>
</dbReference>
<dbReference type="SUPFAM" id="SSF54001">
    <property type="entry name" value="Cysteine proteinases"/>
    <property type="match status" value="1"/>
</dbReference>